<reference evidence="2" key="2">
    <citation type="submission" date="2019-06" db="EMBL/GenBank/DDBJ databases">
        <title>Genomics analysis of Aphanomyces spp. identifies a new class of oomycete effector associated with host adaptation.</title>
        <authorList>
            <person name="Gaulin E."/>
        </authorList>
    </citation>
    <scope>NUCLEOTIDE SEQUENCE</scope>
    <source>
        <strain evidence="2">CBS 578.67</strain>
    </source>
</reference>
<evidence type="ECO:0000256" key="1">
    <source>
        <dbReference type="SAM" id="MobiDB-lite"/>
    </source>
</evidence>
<dbReference type="EMBL" id="VJMH01000385">
    <property type="protein sequence ID" value="KAF0716585.1"/>
    <property type="molecule type" value="Genomic_DNA"/>
</dbReference>
<organism evidence="3 4">
    <name type="scientific">Aphanomyces stellatus</name>
    <dbReference type="NCBI Taxonomy" id="120398"/>
    <lineage>
        <taxon>Eukaryota</taxon>
        <taxon>Sar</taxon>
        <taxon>Stramenopiles</taxon>
        <taxon>Oomycota</taxon>
        <taxon>Saprolegniomycetes</taxon>
        <taxon>Saprolegniales</taxon>
        <taxon>Verrucalvaceae</taxon>
        <taxon>Aphanomyces</taxon>
    </lineage>
</organism>
<dbReference type="InterPro" id="IPR049733">
    <property type="entry name" value="CCDC61_N"/>
</dbReference>
<dbReference type="EMBL" id="CAADRA010000385">
    <property type="protein sequence ID" value="VFT79953.1"/>
    <property type="molecule type" value="Genomic_DNA"/>
</dbReference>
<evidence type="ECO:0000313" key="2">
    <source>
        <dbReference type="EMBL" id="KAF0716585.1"/>
    </source>
</evidence>
<sequence length="560" mass="63793">MEERGLEASGTMCFHGVEYSVYMWVQSEELHVQVEEQSLKGGSESDRWGAHFPSLYIEELTKKTGNFKRFYTFVNMLMSALNHKSESVFIDLLTYSDLELYRKRKMGKSTATHHIDSATMLNNKRYLILTYAVEFDRVHYPLPLNYVETPSPAMLQKTIRRLKQLLADTRTTDGNPHMDKKLVGMQEENASLRLRLQQLEDIRSVQEDGSAIQVLKSELQAAVKENKEILALYQQLRKESAKEIQALQDELTQLRAKPDELPDDSRYVQRIRQLEKELERSAGDQARLSKELRCDLETTAKELNSTKSTVQDLQLKNRELLRQLAILRTKSSSSTTTQSTRPAAATVPLPKRRSHAPPSPSSDSEDDHSVKKHFSQSDKPSSRFKRFDPTAYHQERQQKLRARSQSPKPPQTPTRKAPRGSGYSSDSSATGGYQSGGSNSTRHSRPPRNTSAQREADARLSSPRHPRTARQRESDARLSSPRRTSDDAIGRRQVEPREGRYSSPRGRPKTTKKATAAMKRLTLGDESESDTPLQSFVDIDNRLNALQQFLKDAKQSKKDY</sequence>
<feature type="compositionally biased region" description="Polar residues" evidence="1">
    <location>
        <begin position="422"/>
        <end position="453"/>
    </location>
</feature>
<accession>A0A485K9W4</accession>
<feature type="compositionally biased region" description="Basic and acidic residues" evidence="1">
    <location>
        <begin position="483"/>
        <end position="500"/>
    </location>
</feature>
<keyword evidence="4" id="KW-1185">Reference proteome</keyword>
<gene>
    <name evidence="3" type="primary">Aste57867_2763</name>
    <name evidence="2" type="ORF">As57867_002756</name>
    <name evidence="3" type="ORF">ASTE57867_2763</name>
</gene>
<protein>
    <submittedName>
        <fullName evidence="3">Aste57867_2763 protein</fullName>
    </submittedName>
</protein>
<feature type="compositionally biased region" description="Low complexity" evidence="1">
    <location>
        <begin position="329"/>
        <end position="340"/>
    </location>
</feature>
<dbReference type="CDD" id="cd22284">
    <property type="entry name" value="HD_CCDC61_N"/>
    <property type="match status" value="1"/>
</dbReference>
<dbReference type="AlphaFoldDB" id="A0A485K9W4"/>
<evidence type="ECO:0000313" key="3">
    <source>
        <dbReference type="EMBL" id="VFT79953.1"/>
    </source>
</evidence>
<reference evidence="3 4" key="1">
    <citation type="submission" date="2019-03" db="EMBL/GenBank/DDBJ databases">
        <authorList>
            <person name="Gaulin E."/>
            <person name="Dumas B."/>
        </authorList>
    </citation>
    <scope>NUCLEOTIDE SEQUENCE [LARGE SCALE GENOMIC DNA]</scope>
    <source>
        <strain evidence="3">CBS 568.67</strain>
    </source>
</reference>
<name>A0A485K9W4_9STRA</name>
<proteinExistence type="predicted"/>
<dbReference type="Proteomes" id="UP000332933">
    <property type="component" value="Unassembled WGS sequence"/>
</dbReference>
<feature type="region of interest" description="Disordered" evidence="1">
    <location>
        <begin position="327"/>
        <end position="532"/>
    </location>
</feature>
<feature type="compositionally biased region" description="Basic and acidic residues" evidence="1">
    <location>
        <begin position="385"/>
        <end position="398"/>
    </location>
</feature>
<dbReference type="OrthoDB" id="568137at2759"/>
<evidence type="ECO:0000313" key="4">
    <source>
        <dbReference type="Proteomes" id="UP000332933"/>
    </source>
</evidence>